<proteinExistence type="predicted"/>
<name>A0A813DLA6_POLGL</name>
<dbReference type="OrthoDB" id="407419at2759"/>
<sequence length="373" mass="40800">AFSGGRLAPVVSPDPAHGMPLRSARERMPSPEASVSLRLITGGTGQSNGVQHLLSPAAMAIAASAPILGGRGSFGKPSGAPSTPVPLSTGIVQGMPLSARASTFSSPNADAAAAHRSSLLNGSSLNQLIARVQGTAQEREQELRRHLAEQKEMDELLVRSREELQQLVHVFSELRELHQSASDLPMGQNLGPERPRIQPKPPFSWQPSQEYDKEFEVSGECGEVVTKLGDFEDQGWVIPVGGSWRLMRGGIYRWTIRIERKCQNRPQLQLGIHGANHSQPWRLVTTSRCSWSRDDEAWQDRPGGDRLIEEGSYVHVEVDMRGANSKCGTFAMAINDGPFEQFFDDIPLGQPYHLIPVVSMGGSQSRVRLCPNY</sequence>
<dbReference type="AlphaFoldDB" id="A0A813DLA6"/>
<reference evidence="2" key="1">
    <citation type="submission" date="2021-02" db="EMBL/GenBank/DDBJ databases">
        <authorList>
            <person name="Dougan E. K."/>
            <person name="Rhodes N."/>
            <person name="Thang M."/>
            <person name="Chan C."/>
        </authorList>
    </citation>
    <scope>NUCLEOTIDE SEQUENCE</scope>
</reference>
<evidence type="ECO:0000313" key="2">
    <source>
        <dbReference type="EMBL" id="CAE8586276.1"/>
    </source>
</evidence>
<dbReference type="EMBL" id="CAJNNV010001989">
    <property type="protein sequence ID" value="CAE8586276.1"/>
    <property type="molecule type" value="Genomic_DNA"/>
</dbReference>
<evidence type="ECO:0000313" key="3">
    <source>
        <dbReference type="Proteomes" id="UP000654075"/>
    </source>
</evidence>
<gene>
    <name evidence="2" type="ORF">PGLA1383_LOCUS5152</name>
</gene>
<organism evidence="2 3">
    <name type="scientific">Polarella glacialis</name>
    <name type="common">Dinoflagellate</name>
    <dbReference type="NCBI Taxonomy" id="89957"/>
    <lineage>
        <taxon>Eukaryota</taxon>
        <taxon>Sar</taxon>
        <taxon>Alveolata</taxon>
        <taxon>Dinophyceae</taxon>
        <taxon>Suessiales</taxon>
        <taxon>Suessiaceae</taxon>
        <taxon>Polarella</taxon>
    </lineage>
</organism>
<comment type="caution">
    <text evidence="2">The sequence shown here is derived from an EMBL/GenBank/DDBJ whole genome shotgun (WGS) entry which is preliminary data.</text>
</comment>
<feature type="non-terminal residue" evidence="2">
    <location>
        <position position="1"/>
    </location>
</feature>
<protein>
    <submittedName>
        <fullName evidence="2">Uncharacterized protein</fullName>
    </submittedName>
</protein>
<dbReference type="Proteomes" id="UP000654075">
    <property type="component" value="Unassembled WGS sequence"/>
</dbReference>
<accession>A0A813DLA6</accession>
<feature type="region of interest" description="Disordered" evidence="1">
    <location>
        <begin position="1"/>
        <end position="30"/>
    </location>
</feature>
<keyword evidence="3" id="KW-1185">Reference proteome</keyword>
<evidence type="ECO:0000256" key="1">
    <source>
        <dbReference type="SAM" id="MobiDB-lite"/>
    </source>
</evidence>